<comment type="caution">
    <text evidence="1">The sequence shown here is derived from an EMBL/GenBank/DDBJ whole genome shotgun (WGS) entry which is preliminary data.</text>
</comment>
<proteinExistence type="predicted"/>
<keyword evidence="2" id="KW-1185">Reference proteome</keyword>
<dbReference type="AlphaFoldDB" id="A0A7W9UL21"/>
<evidence type="ECO:0000313" key="2">
    <source>
        <dbReference type="Proteomes" id="UP000540412"/>
    </source>
</evidence>
<dbReference type="Gene3D" id="3.40.50.1820">
    <property type="entry name" value="alpha/beta hydrolase"/>
    <property type="match status" value="1"/>
</dbReference>
<reference evidence="1 2" key="1">
    <citation type="submission" date="2020-08" db="EMBL/GenBank/DDBJ databases">
        <title>Sequencing the genomes of 1000 actinobacteria strains.</title>
        <authorList>
            <person name="Klenk H.-P."/>
        </authorList>
    </citation>
    <scope>NUCLEOTIDE SEQUENCE [LARGE SCALE GENOMIC DNA]</scope>
    <source>
        <strain evidence="1 2">DSM 43582</strain>
    </source>
</reference>
<name>A0A7W9UL21_9NOCA</name>
<protein>
    <submittedName>
        <fullName evidence="1">Pimeloyl-ACP methyl ester carboxylesterase</fullName>
    </submittedName>
</protein>
<dbReference type="SUPFAM" id="SSF53474">
    <property type="entry name" value="alpha/beta-Hydrolases"/>
    <property type="match status" value="1"/>
</dbReference>
<dbReference type="RefSeq" id="WP_218003593.1">
    <property type="nucleotide sequence ID" value="NZ_JACHIT010000002.1"/>
</dbReference>
<evidence type="ECO:0000313" key="1">
    <source>
        <dbReference type="EMBL" id="MBB5916215.1"/>
    </source>
</evidence>
<sequence length="68" mass="7298">MTTMPYLTVDDTQLYYEDEGAGQPLLFLHGWGTSGRAWGAQQAELVIAGAGHMPRQEKAAEFTAAVAA</sequence>
<dbReference type="Proteomes" id="UP000540412">
    <property type="component" value="Unassembled WGS sequence"/>
</dbReference>
<dbReference type="InterPro" id="IPR029058">
    <property type="entry name" value="AB_hydrolase_fold"/>
</dbReference>
<dbReference type="EMBL" id="JACHIT010000002">
    <property type="protein sequence ID" value="MBB5916215.1"/>
    <property type="molecule type" value="Genomic_DNA"/>
</dbReference>
<organism evidence="1 2">
    <name type="scientific">Nocardia transvalensis</name>
    <dbReference type="NCBI Taxonomy" id="37333"/>
    <lineage>
        <taxon>Bacteria</taxon>
        <taxon>Bacillati</taxon>
        <taxon>Actinomycetota</taxon>
        <taxon>Actinomycetes</taxon>
        <taxon>Mycobacteriales</taxon>
        <taxon>Nocardiaceae</taxon>
        <taxon>Nocardia</taxon>
    </lineage>
</organism>
<gene>
    <name evidence="1" type="ORF">BJY24_005127</name>
</gene>
<accession>A0A7W9UL21</accession>